<sequence length="35" mass="3990">MRLDTPDLHIGTQLPKTSVYTSIRIKSCVNWLTSN</sequence>
<dbReference type="AlphaFoldDB" id="A0A0E9Q208"/>
<name>A0A0E9Q208_ANGAN</name>
<organism evidence="1">
    <name type="scientific">Anguilla anguilla</name>
    <name type="common">European freshwater eel</name>
    <name type="synonym">Muraena anguilla</name>
    <dbReference type="NCBI Taxonomy" id="7936"/>
    <lineage>
        <taxon>Eukaryota</taxon>
        <taxon>Metazoa</taxon>
        <taxon>Chordata</taxon>
        <taxon>Craniata</taxon>
        <taxon>Vertebrata</taxon>
        <taxon>Euteleostomi</taxon>
        <taxon>Actinopterygii</taxon>
        <taxon>Neopterygii</taxon>
        <taxon>Teleostei</taxon>
        <taxon>Anguilliformes</taxon>
        <taxon>Anguillidae</taxon>
        <taxon>Anguilla</taxon>
    </lineage>
</organism>
<proteinExistence type="predicted"/>
<dbReference type="EMBL" id="GBXM01098414">
    <property type="protein sequence ID" value="JAH10163.1"/>
    <property type="molecule type" value="Transcribed_RNA"/>
</dbReference>
<evidence type="ECO:0000313" key="1">
    <source>
        <dbReference type="EMBL" id="JAH10163.1"/>
    </source>
</evidence>
<reference evidence="1" key="1">
    <citation type="submission" date="2014-11" db="EMBL/GenBank/DDBJ databases">
        <authorList>
            <person name="Amaro Gonzalez C."/>
        </authorList>
    </citation>
    <scope>NUCLEOTIDE SEQUENCE</scope>
</reference>
<reference evidence="1" key="2">
    <citation type="journal article" date="2015" name="Fish Shellfish Immunol.">
        <title>Early steps in the European eel (Anguilla anguilla)-Vibrio vulnificus interaction in the gills: Role of the RtxA13 toxin.</title>
        <authorList>
            <person name="Callol A."/>
            <person name="Pajuelo D."/>
            <person name="Ebbesson L."/>
            <person name="Teles M."/>
            <person name="MacKenzie S."/>
            <person name="Amaro C."/>
        </authorList>
    </citation>
    <scope>NUCLEOTIDE SEQUENCE</scope>
</reference>
<protein>
    <submittedName>
        <fullName evidence="1">Uncharacterized protein</fullName>
    </submittedName>
</protein>
<accession>A0A0E9Q208</accession>